<keyword evidence="3 5" id="KW-1133">Transmembrane helix</keyword>
<dbReference type="Proteomes" id="UP000315440">
    <property type="component" value="Unassembled WGS sequence"/>
</dbReference>
<keyword evidence="4 5" id="KW-0472">Membrane</keyword>
<keyword evidence="5" id="KW-1003">Cell membrane</keyword>
<dbReference type="Pfam" id="PF01925">
    <property type="entry name" value="TauE"/>
    <property type="match status" value="1"/>
</dbReference>
<feature type="transmembrane region" description="Helical" evidence="5">
    <location>
        <begin position="44"/>
        <end position="66"/>
    </location>
</feature>
<name>A0A5C5ZTH5_9BACT</name>
<protein>
    <recommendedName>
        <fullName evidence="5">Probable membrane transporter protein</fullName>
    </recommendedName>
</protein>
<dbReference type="AlphaFoldDB" id="A0A5C5ZTH5"/>
<evidence type="ECO:0000256" key="2">
    <source>
        <dbReference type="ARBA" id="ARBA00022692"/>
    </source>
</evidence>
<accession>A0A5C5ZTH5</accession>
<sequence>MTTGAVISLAFALLIGLTLGALGGGGSILTLPVFVYVAGIPAQQAVAMSLVVVGATSLLGAGLHWWKGNFT</sequence>
<dbReference type="GO" id="GO:0005886">
    <property type="term" value="C:plasma membrane"/>
    <property type="evidence" value="ECO:0007669"/>
    <property type="project" value="UniProtKB-SubCell"/>
</dbReference>
<keyword evidence="2 5" id="KW-0812">Transmembrane</keyword>
<evidence type="ECO:0000256" key="3">
    <source>
        <dbReference type="ARBA" id="ARBA00022989"/>
    </source>
</evidence>
<evidence type="ECO:0000256" key="5">
    <source>
        <dbReference type="RuleBase" id="RU363041"/>
    </source>
</evidence>
<comment type="caution">
    <text evidence="6">The sequence shown here is derived from an EMBL/GenBank/DDBJ whole genome shotgun (WGS) entry which is preliminary data.</text>
</comment>
<evidence type="ECO:0000256" key="1">
    <source>
        <dbReference type="ARBA" id="ARBA00004141"/>
    </source>
</evidence>
<organism evidence="6 7">
    <name type="scientific">Pseudobythopirellula maris</name>
    <dbReference type="NCBI Taxonomy" id="2527991"/>
    <lineage>
        <taxon>Bacteria</taxon>
        <taxon>Pseudomonadati</taxon>
        <taxon>Planctomycetota</taxon>
        <taxon>Planctomycetia</taxon>
        <taxon>Pirellulales</taxon>
        <taxon>Lacipirellulaceae</taxon>
        <taxon>Pseudobythopirellula</taxon>
    </lineage>
</organism>
<comment type="similarity">
    <text evidence="5">Belongs to the 4-toluene sulfonate uptake permease (TSUP) (TC 2.A.102) family.</text>
</comment>
<evidence type="ECO:0000313" key="6">
    <source>
        <dbReference type="EMBL" id="TWT90357.1"/>
    </source>
</evidence>
<evidence type="ECO:0000256" key="4">
    <source>
        <dbReference type="ARBA" id="ARBA00023136"/>
    </source>
</evidence>
<gene>
    <name evidence="6" type="ORF">Mal64_07460</name>
</gene>
<evidence type="ECO:0000313" key="7">
    <source>
        <dbReference type="Proteomes" id="UP000315440"/>
    </source>
</evidence>
<proteinExistence type="inferred from homology"/>
<keyword evidence="7" id="KW-1185">Reference proteome</keyword>
<dbReference type="InterPro" id="IPR002781">
    <property type="entry name" value="TM_pro_TauE-like"/>
</dbReference>
<reference evidence="6 7" key="1">
    <citation type="submission" date="2019-02" db="EMBL/GenBank/DDBJ databases">
        <title>Deep-cultivation of Planctomycetes and their phenomic and genomic characterization uncovers novel biology.</title>
        <authorList>
            <person name="Wiegand S."/>
            <person name="Jogler M."/>
            <person name="Boedeker C."/>
            <person name="Pinto D."/>
            <person name="Vollmers J."/>
            <person name="Rivas-Marin E."/>
            <person name="Kohn T."/>
            <person name="Peeters S.H."/>
            <person name="Heuer A."/>
            <person name="Rast P."/>
            <person name="Oberbeckmann S."/>
            <person name="Bunk B."/>
            <person name="Jeske O."/>
            <person name="Meyerdierks A."/>
            <person name="Storesund J.E."/>
            <person name="Kallscheuer N."/>
            <person name="Luecker S."/>
            <person name="Lage O.M."/>
            <person name="Pohl T."/>
            <person name="Merkel B.J."/>
            <person name="Hornburger P."/>
            <person name="Mueller R.-W."/>
            <person name="Bruemmer F."/>
            <person name="Labrenz M."/>
            <person name="Spormann A.M."/>
            <person name="Op Den Camp H."/>
            <person name="Overmann J."/>
            <person name="Amann R."/>
            <person name="Jetten M.S.M."/>
            <person name="Mascher T."/>
            <person name="Medema M.H."/>
            <person name="Devos D.P."/>
            <person name="Kaster A.-K."/>
            <person name="Ovreas L."/>
            <person name="Rohde M."/>
            <person name="Galperin M.Y."/>
            <person name="Jogler C."/>
        </authorList>
    </citation>
    <scope>NUCLEOTIDE SEQUENCE [LARGE SCALE GENOMIC DNA]</scope>
    <source>
        <strain evidence="6 7">Mal64</strain>
    </source>
</reference>
<dbReference type="EMBL" id="SJPQ01000001">
    <property type="protein sequence ID" value="TWT90357.1"/>
    <property type="molecule type" value="Genomic_DNA"/>
</dbReference>
<dbReference type="RefSeq" id="WP_197525419.1">
    <property type="nucleotide sequence ID" value="NZ_SJPQ01000001.1"/>
</dbReference>
<comment type="subcellular location">
    <subcellularLocation>
        <location evidence="5">Cell membrane</location>
        <topology evidence="5">Multi-pass membrane protein</topology>
    </subcellularLocation>
    <subcellularLocation>
        <location evidence="1">Membrane</location>
        <topology evidence="1">Multi-pass membrane protein</topology>
    </subcellularLocation>
</comment>